<organism evidence="1 2">
    <name type="scientific">Corchorus capsularis</name>
    <name type="common">Jute</name>
    <dbReference type="NCBI Taxonomy" id="210143"/>
    <lineage>
        <taxon>Eukaryota</taxon>
        <taxon>Viridiplantae</taxon>
        <taxon>Streptophyta</taxon>
        <taxon>Embryophyta</taxon>
        <taxon>Tracheophyta</taxon>
        <taxon>Spermatophyta</taxon>
        <taxon>Magnoliopsida</taxon>
        <taxon>eudicotyledons</taxon>
        <taxon>Gunneridae</taxon>
        <taxon>Pentapetalae</taxon>
        <taxon>rosids</taxon>
        <taxon>malvids</taxon>
        <taxon>Malvales</taxon>
        <taxon>Malvaceae</taxon>
        <taxon>Grewioideae</taxon>
        <taxon>Apeibeae</taxon>
        <taxon>Corchorus</taxon>
    </lineage>
</organism>
<dbReference type="Proteomes" id="UP000188268">
    <property type="component" value="Unassembled WGS sequence"/>
</dbReference>
<gene>
    <name evidence="1" type="ORF">CCACVL1_03812</name>
</gene>
<reference evidence="1 2" key="1">
    <citation type="submission" date="2013-09" db="EMBL/GenBank/DDBJ databases">
        <title>Corchorus capsularis genome sequencing.</title>
        <authorList>
            <person name="Alam M."/>
            <person name="Haque M.S."/>
            <person name="Islam M.S."/>
            <person name="Emdad E.M."/>
            <person name="Islam M.M."/>
            <person name="Ahmed B."/>
            <person name="Halim A."/>
            <person name="Hossen Q.M.M."/>
            <person name="Hossain M.Z."/>
            <person name="Ahmed R."/>
            <person name="Khan M.M."/>
            <person name="Islam R."/>
            <person name="Rashid M.M."/>
            <person name="Khan S.A."/>
            <person name="Rahman M.S."/>
            <person name="Alam M."/>
        </authorList>
    </citation>
    <scope>NUCLEOTIDE SEQUENCE [LARGE SCALE GENOMIC DNA]</scope>
    <source>
        <strain evidence="2">cv. CVL-1</strain>
        <tissue evidence="1">Whole seedling</tissue>
    </source>
</reference>
<sequence length="54" mass="6102">MEDLIGAEAFLNPSNMELEHHLSRNKSLPMSHSSNCRALCGISIYHRRTTDSMV</sequence>
<evidence type="ECO:0000313" key="1">
    <source>
        <dbReference type="EMBL" id="OMO99432.1"/>
    </source>
</evidence>
<accession>A0A1R3JX57</accession>
<dbReference type="Gramene" id="OMO99432">
    <property type="protein sequence ID" value="OMO99432"/>
    <property type="gene ID" value="CCACVL1_03812"/>
</dbReference>
<keyword evidence="2" id="KW-1185">Reference proteome</keyword>
<protein>
    <submittedName>
        <fullName evidence="1">Uncharacterized protein</fullName>
    </submittedName>
</protein>
<comment type="caution">
    <text evidence="1">The sequence shown here is derived from an EMBL/GenBank/DDBJ whole genome shotgun (WGS) entry which is preliminary data.</text>
</comment>
<name>A0A1R3JX57_COCAP</name>
<evidence type="ECO:0000313" key="2">
    <source>
        <dbReference type="Proteomes" id="UP000188268"/>
    </source>
</evidence>
<dbReference type="AlphaFoldDB" id="A0A1R3JX57"/>
<proteinExistence type="predicted"/>
<dbReference type="EMBL" id="AWWV01006880">
    <property type="protein sequence ID" value="OMO99432.1"/>
    <property type="molecule type" value="Genomic_DNA"/>
</dbReference>